<accession>A0AA49GLX6</accession>
<reference evidence="5" key="1">
    <citation type="journal article" date="2023" name="Comput. Struct. Biotechnol. J.">
        <title>Discovery of a novel marine Bacteroidetes with a rich repertoire of carbohydrate-active enzymes.</title>
        <authorList>
            <person name="Chen B."/>
            <person name="Liu G."/>
            <person name="Chen Q."/>
            <person name="Wang H."/>
            <person name="Liu L."/>
            <person name="Tang K."/>
        </authorList>
    </citation>
    <scope>NUCLEOTIDE SEQUENCE</scope>
    <source>
        <strain evidence="5">TK19036</strain>
    </source>
</reference>
<dbReference type="InterPro" id="IPR017871">
    <property type="entry name" value="ABC_transporter-like_CS"/>
</dbReference>
<evidence type="ECO:0000256" key="1">
    <source>
        <dbReference type="ARBA" id="ARBA00022448"/>
    </source>
</evidence>
<dbReference type="SMART" id="SM00382">
    <property type="entry name" value="AAA"/>
    <property type="match status" value="1"/>
</dbReference>
<evidence type="ECO:0000256" key="2">
    <source>
        <dbReference type="ARBA" id="ARBA00022741"/>
    </source>
</evidence>
<evidence type="ECO:0000256" key="3">
    <source>
        <dbReference type="ARBA" id="ARBA00022840"/>
    </source>
</evidence>
<name>A0AA49GLX6_9BACT</name>
<sequence>MNTTLQKTLRGGQDFFQLDLSLTVPAGGVLAIMGPSGAGKTSILKMIAGLVTPDQGVISVQDQIWFDAAKQINIRPQKRSIGYVFQEYALFPNMSVRDNLKYALSAGQKEQVIDEVLILMHIQNLEHQKPVSLSGGQQQRVAVARAVVRQPQVLLLDEPFAALDKSMRTKLQDDLIEIHRRYQTTTLLVSHDPAEVAKMADEVIVLSNGKIIQQGNPSSILANPTNILLEGEVLSVNGEKLTIISNNSLSTFKIKDASSQYKPGDVIQVSSDHYQISAGRIKPVDKGR</sequence>
<dbReference type="SUPFAM" id="SSF52540">
    <property type="entry name" value="P-loop containing nucleoside triphosphate hydrolases"/>
    <property type="match status" value="1"/>
</dbReference>
<dbReference type="Pfam" id="PF00005">
    <property type="entry name" value="ABC_tran"/>
    <property type="match status" value="1"/>
</dbReference>
<dbReference type="AlphaFoldDB" id="A0AA49GLX6"/>
<keyword evidence="1" id="KW-0813">Transport</keyword>
<dbReference type="InterPro" id="IPR003439">
    <property type="entry name" value="ABC_transporter-like_ATP-bd"/>
</dbReference>
<dbReference type="PROSITE" id="PS00211">
    <property type="entry name" value="ABC_TRANSPORTER_1"/>
    <property type="match status" value="1"/>
</dbReference>
<keyword evidence="3 5" id="KW-0067">ATP-binding</keyword>
<dbReference type="InterPro" id="IPR027417">
    <property type="entry name" value="P-loop_NTPase"/>
</dbReference>
<dbReference type="PANTHER" id="PTHR42781:SF4">
    <property type="entry name" value="SPERMIDINE_PUTRESCINE IMPORT ATP-BINDING PROTEIN POTA"/>
    <property type="match status" value="1"/>
</dbReference>
<dbReference type="EMBL" id="CP120682">
    <property type="protein sequence ID" value="WKN36722.1"/>
    <property type="molecule type" value="Genomic_DNA"/>
</dbReference>
<feature type="domain" description="ABC transporter" evidence="4">
    <location>
        <begin position="1"/>
        <end position="233"/>
    </location>
</feature>
<evidence type="ECO:0000313" key="5">
    <source>
        <dbReference type="EMBL" id="WKN36722.1"/>
    </source>
</evidence>
<protein>
    <submittedName>
        <fullName evidence="5">ATP-binding cassette domain-containing protein</fullName>
    </submittedName>
</protein>
<organism evidence="5">
    <name type="scientific">Roseihalotalea indica</name>
    <dbReference type="NCBI Taxonomy" id="2867963"/>
    <lineage>
        <taxon>Bacteria</taxon>
        <taxon>Pseudomonadati</taxon>
        <taxon>Bacteroidota</taxon>
        <taxon>Cytophagia</taxon>
        <taxon>Cytophagales</taxon>
        <taxon>Catalimonadaceae</taxon>
        <taxon>Roseihalotalea</taxon>
    </lineage>
</organism>
<evidence type="ECO:0000259" key="4">
    <source>
        <dbReference type="PROSITE" id="PS50893"/>
    </source>
</evidence>
<dbReference type="Gene3D" id="3.40.50.300">
    <property type="entry name" value="P-loop containing nucleotide triphosphate hydrolases"/>
    <property type="match status" value="1"/>
</dbReference>
<dbReference type="PANTHER" id="PTHR42781">
    <property type="entry name" value="SPERMIDINE/PUTRESCINE IMPORT ATP-BINDING PROTEIN POTA"/>
    <property type="match status" value="1"/>
</dbReference>
<keyword evidence="2" id="KW-0547">Nucleotide-binding</keyword>
<proteinExistence type="predicted"/>
<dbReference type="GO" id="GO:0005524">
    <property type="term" value="F:ATP binding"/>
    <property type="evidence" value="ECO:0007669"/>
    <property type="project" value="UniProtKB-KW"/>
</dbReference>
<dbReference type="PROSITE" id="PS50893">
    <property type="entry name" value="ABC_TRANSPORTER_2"/>
    <property type="match status" value="1"/>
</dbReference>
<dbReference type="InterPro" id="IPR003593">
    <property type="entry name" value="AAA+_ATPase"/>
</dbReference>
<reference evidence="5" key="2">
    <citation type="journal article" date="2024" name="Antonie Van Leeuwenhoek">
        <title>Roseihalotalea indica gen. nov., sp. nov., a halophilic Bacteroidetes from mesopelagic Southwest Indian Ocean with higher carbohydrate metabolic potential.</title>
        <authorList>
            <person name="Chen B."/>
            <person name="Zhang M."/>
            <person name="Lin D."/>
            <person name="Ye J."/>
            <person name="Tang K."/>
        </authorList>
    </citation>
    <scope>NUCLEOTIDE SEQUENCE</scope>
    <source>
        <strain evidence="5">TK19036</strain>
    </source>
</reference>
<gene>
    <name evidence="5" type="ORF">K4G66_30625</name>
</gene>
<dbReference type="InterPro" id="IPR050093">
    <property type="entry name" value="ABC_SmlMolc_Importer"/>
</dbReference>
<dbReference type="GO" id="GO:0016887">
    <property type="term" value="F:ATP hydrolysis activity"/>
    <property type="evidence" value="ECO:0007669"/>
    <property type="project" value="InterPro"/>
</dbReference>